<dbReference type="GO" id="GO:0016787">
    <property type="term" value="F:hydrolase activity"/>
    <property type="evidence" value="ECO:0007669"/>
    <property type="project" value="UniProtKB-KW"/>
</dbReference>
<dbReference type="SUPFAM" id="SSF52980">
    <property type="entry name" value="Restriction endonuclease-like"/>
    <property type="match status" value="1"/>
</dbReference>
<dbReference type="CDD" id="cd22323">
    <property type="entry name" value="EcoRV-like"/>
    <property type="match status" value="1"/>
</dbReference>
<name>A0A9D8PPG3_9DELT</name>
<evidence type="ECO:0000256" key="2">
    <source>
        <dbReference type="ARBA" id="ARBA00022759"/>
    </source>
</evidence>
<dbReference type="GO" id="GO:0004519">
    <property type="term" value="F:endonuclease activity"/>
    <property type="evidence" value="ECO:0007669"/>
    <property type="project" value="UniProtKB-KW"/>
</dbReference>
<keyword evidence="2 4" id="KW-0255">Endonuclease</keyword>
<reference evidence="4" key="1">
    <citation type="journal article" date="2021" name="Environ. Microbiol.">
        <title>Genomic characterization of three novel Desulfobacterota classes expand the metabolic and phylogenetic diversity of the phylum.</title>
        <authorList>
            <person name="Murphy C.L."/>
            <person name="Biggerstaff J."/>
            <person name="Eichhorn A."/>
            <person name="Ewing E."/>
            <person name="Shahan R."/>
            <person name="Soriano D."/>
            <person name="Stewart S."/>
            <person name="VanMol K."/>
            <person name="Walker R."/>
            <person name="Walters P."/>
            <person name="Elshahed M.S."/>
            <person name="Youssef N.H."/>
        </authorList>
    </citation>
    <scope>NUCLEOTIDE SEQUENCE</scope>
    <source>
        <strain evidence="4">Zod_Metabat.24</strain>
    </source>
</reference>
<protein>
    <submittedName>
        <fullName evidence="4">Restriction endonuclease</fullName>
    </submittedName>
</protein>
<dbReference type="AlphaFoldDB" id="A0A9D8PPG3"/>
<evidence type="ECO:0000313" key="5">
    <source>
        <dbReference type="Proteomes" id="UP000809273"/>
    </source>
</evidence>
<accession>A0A9D8PPG3</accession>
<dbReference type="InterPro" id="IPR015314">
    <property type="entry name" value="Restrct_endonuc_II_EcoRV"/>
</dbReference>
<proteinExistence type="predicted"/>
<sequence>MVENFSEFKNKIATKDGDWIIKGFIDVYRNIYTVSLDTKVLSKIIEIILLPIISSFAKRNNFEIIFTEHQNHYPDITFLSNEGEKYAIDLKSTYRISNQLVNGFTLGAFTGYFRHRNSKKNIVFPYNDYSEHFVLGIVYERIEEIVNEEMTYKLEDIENILSVIRNFTFLFQEKWKIASDHPGSGNTKNIGSVKEIEILKEGKSPFVKYGKRTFDDYWMNYLTKDMARAIDSDIPYRNLNEYLKWRNFQIT</sequence>
<dbReference type="GO" id="GO:0003677">
    <property type="term" value="F:DNA binding"/>
    <property type="evidence" value="ECO:0007669"/>
    <property type="project" value="InterPro"/>
</dbReference>
<dbReference type="InterPro" id="IPR037057">
    <property type="entry name" value="DNA_rep_MutH/T2_RE_sf"/>
</dbReference>
<dbReference type="Pfam" id="PF09233">
    <property type="entry name" value="Endonuc-EcoRV"/>
    <property type="match status" value="1"/>
</dbReference>
<gene>
    <name evidence="4" type="ORF">JW984_06945</name>
</gene>
<evidence type="ECO:0000256" key="1">
    <source>
        <dbReference type="ARBA" id="ARBA00022722"/>
    </source>
</evidence>
<reference evidence="4" key="2">
    <citation type="submission" date="2021-01" db="EMBL/GenBank/DDBJ databases">
        <authorList>
            <person name="Hahn C.R."/>
            <person name="Youssef N.H."/>
            <person name="Elshahed M."/>
        </authorList>
    </citation>
    <scope>NUCLEOTIDE SEQUENCE</scope>
    <source>
        <strain evidence="4">Zod_Metabat.24</strain>
    </source>
</reference>
<dbReference type="Gene3D" id="3.40.600.10">
    <property type="entry name" value="DNA mismatch repair MutH/Restriction endonuclease, type II"/>
    <property type="match status" value="1"/>
</dbReference>
<dbReference type="Proteomes" id="UP000809273">
    <property type="component" value="Unassembled WGS sequence"/>
</dbReference>
<evidence type="ECO:0000313" key="4">
    <source>
        <dbReference type="EMBL" id="MBN1572915.1"/>
    </source>
</evidence>
<organism evidence="4 5">
    <name type="scientific">Candidatus Zymogenus saltonus</name>
    <dbReference type="NCBI Taxonomy" id="2844893"/>
    <lineage>
        <taxon>Bacteria</taxon>
        <taxon>Deltaproteobacteria</taxon>
        <taxon>Candidatus Zymogenia</taxon>
        <taxon>Candidatus Zymogeniales</taxon>
        <taxon>Candidatus Zymogenaceae</taxon>
        <taxon>Candidatus Zymogenus</taxon>
    </lineage>
</organism>
<keyword evidence="1" id="KW-0540">Nuclease</keyword>
<comment type="caution">
    <text evidence="4">The sequence shown here is derived from an EMBL/GenBank/DDBJ whole genome shotgun (WGS) entry which is preliminary data.</text>
</comment>
<dbReference type="EMBL" id="JAFGIX010000032">
    <property type="protein sequence ID" value="MBN1572915.1"/>
    <property type="molecule type" value="Genomic_DNA"/>
</dbReference>
<keyword evidence="3" id="KW-0378">Hydrolase</keyword>
<dbReference type="InterPro" id="IPR011335">
    <property type="entry name" value="Restrct_endonuc-II-like"/>
</dbReference>
<evidence type="ECO:0000256" key="3">
    <source>
        <dbReference type="ARBA" id="ARBA00022801"/>
    </source>
</evidence>